<organism evidence="1 2">
    <name type="scientific">Candidatus Comchoanobacter bicostacola</name>
    <dbReference type="NCBI Taxonomy" id="2919598"/>
    <lineage>
        <taxon>Bacteria</taxon>
        <taxon>Pseudomonadati</taxon>
        <taxon>Pseudomonadota</taxon>
        <taxon>Gammaproteobacteria</taxon>
        <taxon>Candidatus Comchoanobacterales</taxon>
        <taxon>Candidatus Comchoanobacteraceae</taxon>
        <taxon>Candidatus Comchoanobacter</taxon>
    </lineage>
</organism>
<dbReference type="Proteomes" id="UP001055955">
    <property type="component" value="Chromosome"/>
</dbReference>
<sequence>MPYSNFADGLLSPGHRNTQQEWIEKTASSLKAIAAEITGHPLALLDSNTPWLEFLSQTSAASDPFAHYEKAEKHSSRDKNIYASVPTGEEKKLRLAMKSELTTGLAAYLKAFETDPSVCSPPALVLYFDFIAQGVSIESAALELLPLAQQEKLNGLKIAHTKMTHSGLSRLPGRQHASFVLAHLGKLDAMEICALFTHMVTAKQSSFIAAAKRHKNLISEGIQTLAGHQGHELIIKEIMYDALNASLIAVIHKECTDRIQKHDISSIKDLLPSGVFKKVESLLRKKSLDAPKTQIQLRELIQENLLEVIECSGTFSLLNSTPEEALTSHIDIQPVVEYVSAVIKDNLKIGNPIHLKELELDTYVLDEETCRIDTEKLNVDISSTLFELFESQKKWHNKRLTHSKALAINPYQWAQTLNCISAIAQFPEFPFIQTPQSTLIEEGKDNIIQLDPSFIRDPKLRARITDYIRATEHTISGNGINNAQLLFVGSECIISGERASLRLPRARKHLGVLRAAAVDYFFKTTAPLQHTTQSRKIDKLTSLIDTLVSAQSGISDKGHQSWVRDLFFTPYHRSTALWKNRAAYAHIDQMYGQVSRFFEDNKFNESEQRATIASLAYLHPEAITWGLTKSKDPVLKQLHGVIEPFLRCSYADMVPSWSTQVESAYDLVPAESRGSIGSCLTAIHRKSNITSNDFYLWQTSKEHIGKKVSELKSGDCILINKKLLELTRDPIIKGKVILTGINKITNKKMTQCIDKETTLKDEPCPGLIHWTLPTREIASNYCQHLAEHLDASSLNPCFHLLATSVLDPLKAYLFNKINTFRNADQCSIRSTFTKTLDAMWNHSTFAYTEKTGIIDAYRESPRSLNHTLSEALEAQRLYSGEITVRAATPPPRSTQTKVTPGSCSQYLSDVRADIGHTRRTLNF</sequence>
<dbReference type="EMBL" id="CP092900">
    <property type="protein sequence ID" value="UTC24518.1"/>
    <property type="molecule type" value="Genomic_DNA"/>
</dbReference>
<evidence type="ECO:0000313" key="2">
    <source>
        <dbReference type="Proteomes" id="UP001055955"/>
    </source>
</evidence>
<evidence type="ECO:0000313" key="1">
    <source>
        <dbReference type="EMBL" id="UTC24518.1"/>
    </source>
</evidence>
<gene>
    <name evidence="1" type="ORF">MMH89_04705</name>
</gene>
<reference evidence="1 2" key="1">
    <citation type="journal article" date="2022" name="Nat. Microbiol.">
        <title>The microbiome of a bacterivorous marine choanoflagellate contains a resource-demanding obligate bacterial associate.</title>
        <authorList>
            <person name="Needham D.M."/>
            <person name="Poirier C."/>
            <person name="Bachy C."/>
            <person name="George E.E."/>
            <person name="Wilken S."/>
            <person name="Yung C.C.M."/>
            <person name="Limardo A.J."/>
            <person name="Morando M."/>
            <person name="Sudek L."/>
            <person name="Malmstrom R.R."/>
            <person name="Keeling P.J."/>
            <person name="Santoro A.E."/>
            <person name="Worden A.Z."/>
        </authorList>
    </citation>
    <scope>NUCLEOTIDE SEQUENCE [LARGE SCALE GENOMIC DNA]</scope>
    <source>
        <strain evidence="1 2">Comchoano-1</strain>
    </source>
</reference>
<accession>A0ABY5DKJ9</accession>
<keyword evidence="2" id="KW-1185">Reference proteome</keyword>
<dbReference type="RefSeq" id="WP_258568302.1">
    <property type="nucleotide sequence ID" value="NZ_CP092900.1"/>
</dbReference>
<name>A0ABY5DKJ9_9GAMM</name>
<proteinExistence type="predicted"/>
<protein>
    <submittedName>
        <fullName evidence="1">Uncharacterized protein</fullName>
    </submittedName>
</protein>